<protein>
    <submittedName>
        <fullName evidence="2">Uncharacterized protein</fullName>
    </submittedName>
</protein>
<sequence>MEKQKKLKELNHSTSSGLRLRGRSDSRSLMLSKVEALKDKLLKYEEKLTREMIGYRGVIHESAASEIKHDKVMVLRAIVDALREEISALEKK</sequence>
<reference evidence="2 3" key="1">
    <citation type="journal article" date="2016" name="Nat. Commun.">
        <title>Thousands of microbial genomes shed light on interconnected biogeochemical processes in an aquifer system.</title>
        <authorList>
            <person name="Anantharaman K."/>
            <person name="Brown C.T."/>
            <person name="Hug L.A."/>
            <person name="Sharon I."/>
            <person name="Castelle C.J."/>
            <person name="Probst A.J."/>
            <person name="Thomas B.C."/>
            <person name="Singh A."/>
            <person name="Wilkins M.J."/>
            <person name="Karaoz U."/>
            <person name="Brodie E.L."/>
            <person name="Williams K.H."/>
            <person name="Hubbard S.S."/>
            <person name="Banfield J.F."/>
        </authorList>
    </citation>
    <scope>NUCLEOTIDE SEQUENCE [LARGE SCALE GENOMIC DNA]</scope>
</reference>
<feature type="compositionally biased region" description="Basic and acidic residues" evidence="1">
    <location>
        <begin position="1"/>
        <end position="11"/>
    </location>
</feature>
<evidence type="ECO:0000256" key="1">
    <source>
        <dbReference type="SAM" id="MobiDB-lite"/>
    </source>
</evidence>
<dbReference type="EMBL" id="MGGE01000027">
    <property type="protein sequence ID" value="OGM21070.1"/>
    <property type="molecule type" value="Genomic_DNA"/>
</dbReference>
<feature type="region of interest" description="Disordered" evidence="1">
    <location>
        <begin position="1"/>
        <end position="22"/>
    </location>
</feature>
<evidence type="ECO:0000313" key="3">
    <source>
        <dbReference type="Proteomes" id="UP000178419"/>
    </source>
</evidence>
<dbReference type="Proteomes" id="UP000178419">
    <property type="component" value="Unassembled WGS sequence"/>
</dbReference>
<proteinExistence type="predicted"/>
<evidence type="ECO:0000313" key="2">
    <source>
        <dbReference type="EMBL" id="OGM21070.1"/>
    </source>
</evidence>
<name>A0A1F7Y1M3_9BACT</name>
<gene>
    <name evidence="2" type="ORF">A2714_01930</name>
</gene>
<comment type="caution">
    <text evidence="2">The sequence shown here is derived from an EMBL/GenBank/DDBJ whole genome shotgun (WGS) entry which is preliminary data.</text>
</comment>
<organism evidence="2 3">
    <name type="scientific">Candidatus Woesebacteria bacterium RIFCSPHIGHO2_01_FULL_38_9</name>
    <dbReference type="NCBI Taxonomy" id="1802492"/>
    <lineage>
        <taxon>Bacteria</taxon>
        <taxon>Candidatus Woeseibacteriota</taxon>
    </lineage>
</organism>
<accession>A0A1F7Y1M3</accession>
<dbReference type="AlphaFoldDB" id="A0A1F7Y1M3"/>